<dbReference type="Gene3D" id="3.30.300.30">
    <property type="match status" value="1"/>
</dbReference>
<feature type="domain" description="Carrier" evidence="5">
    <location>
        <begin position="210"/>
        <end position="284"/>
    </location>
</feature>
<proteinExistence type="predicted"/>
<sequence>VTYWPCQPQANLHIVPIGRPISNTQIYILDANQQPVPISVPGELHIGGDGLARGYLNRPELTLEKFIPNPFSDQPSERLYKTGDLARYLADGNIEYLGRIDNQVKIRGFRIELGEIETILNSHPHIQQAVVIATAEIAGNKRLVAYIVTSNDTLTTNQLRDFLKSKLPEYMVPSIFITLDTLPLTPNGKIDKKALPIPDGEITREHEYIAPSTAIEQILTNIWQELLLKEKVSVYDNFFEIGGDSILSIQVVSRAKNLGVQITPKQIFKHQTIAELARVANTTMGVNAQQVIVTGVAPLTPIQQWLFAQNRPEVHHYNQSVLLQIPNDLQSELIEIAWKKLLEHHDALRLRFTSVGSEYQQINQGLDEGVPFTVVDLSSVSKVSQPQALEKIAAEYQASLNLSAGPIMQVVMFNLGSETDARLLIIIHHLAVDGVSWRILLSDLETIYQQLINQKPIELSPKTTAFIDWSEKLKNYAQTEIIKQELDYWSEQPWSKRASLPLDYVDIQQENTVGSTEVVSMTLSAEETETLLLSVNEAYNTQINDILLSALVQVLAEWTGNSTVLINLEGHGREELFSDVDLSRTVGWFTSIFPVLLQLPKLDEPEKVIKSIKEQLRAIPNRGIGYGILRYFCDDPRVQEKMQMIPSSEISFNYLGQFDQIQSQSNWKFAPKSSGNEHSLKQIRNDILDINAIIIEGQLQIDWTYSHYFHTLSTVEKLARSYIQTIRSIIEHCQLKDTKGYTPSDFPDVQLNQLELDRLLTSIKQGKHNL</sequence>
<name>A0ABR8C3X9_APHFL</name>
<evidence type="ECO:0000259" key="5">
    <source>
        <dbReference type="PROSITE" id="PS50075"/>
    </source>
</evidence>
<dbReference type="InterPro" id="IPR000873">
    <property type="entry name" value="AMP-dep_synth/lig_dom"/>
</dbReference>
<comment type="caution">
    <text evidence="6">The sequence shown here is derived from an EMBL/GenBank/DDBJ whole genome shotgun (WGS) entry which is preliminary data.</text>
</comment>
<dbReference type="Gene3D" id="3.30.559.30">
    <property type="entry name" value="Nonribosomal peptide synthetase, condensation domain"/>
    <property type="match status" value="1"/>
</dbReference>
<dbReference type="NCBIfam" id="TIGR01720">
    <property type="entry name" value="NRPS-para261"/>
    <property type="match status" value="1"/>
</dbReference>
<dbReference type="EMBL" id="JACJQT010000135">
    <property type="protein sequence ID" value="MBD2281547.1"/>
    <property type="molecule type" value="Genomic_DNA"/>
</dbReference>
<dbReference type="PROSITE" id="PS00012">
    <property type="entry name" value="PHOSPHOPANTETHEINE"/>
    <property type="match status" value="1"/>
</dbReference>
<dbReference type="InterPro" id="IPR042099">
    <property type="entry name" value="ANL_N_sf"/>
</dbReference>
<keyword evidence="2" id="KW-0596">Phosphopantetheine</keyword>
<dbReference type="Gene3D" id="3.40.50.12780">
    <property type="entry name" value="N-terminal domain of ligase-like"/>
    <property type="match status" value="1"/>
</dbReference>
<dbReference type="Pfam" id="PF00550">
    <property type="entry name" value="PP-binding"/>
    <property type="match status" value="1"/>
</dbReference>
<evidence type="ECO:0000256" key="3">
    <source>
        <dbReference type="ARBA" id="ARBA00022553"/>
    </source>
</evidence>
<dbReference type="Gene3D" id="3.30.559.10">
    <property type="entry name" value="Chloramphenicol acetyltransferase-like domain"/>
    <property type="match status" value="1"/>
</dbReference>
<keyword evidence="4" id="KW-0045">Antibiotic biosynthesis</keyword>
<accession>A0ABR8C3X9</accession>
<evidence type="ECO:0000256" key="1">
    <source>
        <dbReference type="ARBA" id="ARBA00001957"/>
    </source>
</evidence>
<dbReference type="CDD" id="cd19534">
    <property type="entry name" value="E_NRPS"/>
    <property type="match status" value="1"/>
</dbReference>
<comment type="cofactor">
    <cofactor evidence="1">
        <name>pantetheine 4'-phosphate</name>
        <dbReference type="ChEBI" id="CHEBI:47942"/>
    </cofactor>
</comment>
<dbReference type="SUPFAM" id="SSF56801">
    <property type="entry name" value="Acetyl-CoA synthetase-like"/>
    <property type="match status" value="1"/>
</dbReference>
<evidence type="ECO:0000256" key="4">
    <source>
        <dbReference type="ARBA" id="ARBA00023194"/>
    </source>
</evidence>
<dbReference type="InterPro" id="IPR009081">
    <property type="entry name" value="PP-bd_ACP"/>
</dbReference>
<dbReference type="InterPro" id="IPR025110">
    <property type="entry name" value="AMP-bd_C"/>
</dbReference>
<dbReference type="Pfam" id="PF00668">
    <property type="entry name" value="Condensation"/>
    <property type="match status" value="1"/>
</dbReference>
<dbReference type="Proteomes" id="UP000606721">
    <property type="component" value="Unassembled WGS sequence"/>
</dbReference>
<dbReference type="InterPro" id="IPR023213">
    <property type="entry name" value="CAT-like_dom_sf"/>
</dbReference>
<dbReference type="InterPro" id="IPR036736">
    <property type="entry name" value="ACP-like_sf"/>
</dbReference>
<protein>
    <submittedName>
        <fullName evidence="6">AMP-binding protein</fullName>
    </submittedName>
</protein>
<dbReference type="SUPFAM" id="SSF47336">
    <property type="entry name" value="ACP-like"/>
    <property type="match status" value="1"/>
</dbReference>
<dbReference type="InterPro" id="IPR045851">
    <property type="entry name" value="AMP-bd_C_sf"/>
</dbReference>
<dbReference type="Gene3D" id="1.10.1200.10">
    <property type="entry name" value="ACP-like"/>
    <property type="match status" value="1"/>
</dbReference>
<gene>
    <name evidence="6" type="ORF">H6F99_25795</name>
</gene>
<reference evidence="6 7" key="1">
    <citation type="journal article" date="2020" name="ISME J.">
        <title>Comparative genomics reveals insights into cyanobacterial evolution and habitat adaptation.</title>
        <authorList>
            <person name="Chen M.Y."/>
            <person name="Teng W.K."/>
            <person name="Zhao L."/>
            <person name="Hu C.X."/>
            <person name="Zhou Y.K."/>
            <person name="Han B.P."/>
            <person name="Song L.R."/>
            <person name="Shu W.S."/>
        </authorList>
    </citation>
    <scope>NUCLEOTIDE SEQUENCE [LARGE SCALE GENOMIC DNA]</scope>
    <source>
        <strain evidence="6 7">FACHB-1040</strain>
    </source>
</reference>
<evidence type="ECO:0000313" key="7">
    <source>
        <dbReference type="Proteomes" id="UP000606721"/>
    </source>
</evidence>
<dbReference type="SUPFAM" id="SSF52777">
    <property type="entry name" value="CoA-dependent acyltransferases"/>
    <property type="match status" value="2"/>
</dbReference>
<dbReference type="PANTHER" id="PTHR45398:SF1">
    <property type="entry name" value="ENZYME, PUTATIVE (JCVI)-RELATED"/>
    <property type="match status" value="1"/>
</dbReference>
<dbReference type="Pfam" id="PF00501">
    <property type="entry name" value="AMP-binding"/>
    <property type="match status" value="1"/>
</dbReference>
<organism evidence="6 7">
    <name type="scientific">Aphanizomenon flos-aquae FACHB-1040</name>
    <dbReference type="NCBI Taxonomy" id="2692887"/>
    <lineage>
        <taxon>Bacteria</taxon>
        <taxon>Bacillati</taxon>
        <taxon>Cyanobacteriota</taxon>
        <taxon>Cyanophyceae</taxon>
        <taxon>Nostocales</taxon>
        <taxon>Aphanizomenonaceae</taxon>
        <taxon>Aphanizomenon</taxon>
    </lineage>
</organism>
<dbReference type="InterPro" id="IPR010060">
    <property type="entry name" value="NRPS_synth"/>
</dbReference>
<dbReference type="PROSITE" id="PS50075">
    <property type="entry name" value="CARRIER"/>
    <property type="match status" value="1"/>
</dbReference>
<dbReference type="RefSeq" id="WP_190384647.1">
    <property type="nucleotide sequence ID" value="NZ_JACJQT010000135.1"/>
</dbReference>
<evidence type="ECO:0000256" key="2">
    <source>
        <dbReference type="ARBA" id="ARBA00022450"/>
    </source>
</evidence>
<dbReference type="PANTHER" id="PTHR45398">
    <property type="match status" value="1"/>
</dbReference>
<keyword evidence="7" id="KW-1185">Reference proteome</keyword>
<dbReference type="Pfam" id="PF13193">
    <property type="entry name" value="AMP-binding_C"/>
    <property type="match status" value="1"/>
</dbReference>
<dbReference type="InterPro" id="IPR006162">
    <property type="entry name" value="Ppantetheine_attach_site"/>
</dbReference>
<evidence type="ECO:0000313" key="6">
    <source>
        <dbReference type="EMBL" id="MBD2281547.1"/>
    </source>
</evidence>
<dbReference type="InterPro" id="IPR001242">
    <property type="entry name" value="Condensation_dom"/>
</dbReference>
<feature type="non-terminal residue" evidence="6">
    <location>
        <position position="1"/>
    </location>
</feature>
<keyword evidence="3" id="KW-0597">Phosphoprotein</keyword>